<dbReference type="Pfam" id="PF13087">
    <property type="entry name" value="AAA_12"/>
    <property type="match status" value="1"/>
</dbReference>
<dbReference type="OrthoDB" id="10539238at2759"/>
<sequence length="162" mass="17956">MFWLSQRSASADVAIAASDNDHLVTVSAPLSSPSLRSSGRPFMTGSVAFLRTLIFSPASLFTNGLYYNGLLDNGADPSDCQLLRVQDPKPNHPACCRRRPGHLEPIAHRSSHSNPTEAQVWRNIVQSFLAKHVPAASVKIITFYKEQYRLMEQYAAQQGVMR</sequence>
<accession>A0A0C2HBJ3</accession>
<reference evidence="2 3" key="1">
    <citation type="submission" date="2013-12" db="EMBL/GenBank/DDBJ databases">
        <title>Draft genome of the parsitic nematode Ancylostoma duodenale.</title>
        <authorList>
            <person name="Mitreva M."/>
        </authorList>
    </citation>
    <scope>NUCLEOTIDE SEQUENCE [LARGE SCALE GENOMIC DNA]</scope>
    <source>
        <strain evidence="2 3">Zhejiang</strain>
    </source>
</reference>
<keyword evidence="3" id="KW-1185">Reference proteome</keyword>
<dbReference type="Gene3D" id="3.40.50.300">
    <property type="entry name" value="P-loop containing nucleotide triphosphate hydrolases"/>
    <property type="match status" value="1"/>
</dbReference>
<dbReference type="AlphaFoldDB" id="A0A0C2HBJ3"/>
<evidence type="ECO:0000313" key="3">
    <source>
        <dbReference type="Proteomes" id="UP000054047"/>
    </source>
</evidence>
<name>A0A0C2HBJ3_9BILA</name>
<dbReference type="InterPro" id="IPR027417">
    <property type="entry name" value="P-loop_NTPase"/>
</dbReference>
<dbReference type="EMBL" id="KN726233">
    <property type="protein sequence ID" value="KIH69039.1"/>
    <property type="molecule type" value="Genomic_DNA"/>
</dbReference>
<evidence type="ECO:0000313" key="2">
    <source>
        <dbReference type="EMBL" id="KIH69039.1"/>
    </source>
</evidence>
<protein>
    <recommendedName>
        <fullName evidence="1">DNA2/NAM7 helicase-like C-terminal domain-containing protein</fullName>
    </recommendedName>
</protein>
<proteinExistence type="predicted"/>
<evidence type="ECO:0000259" key="1">
    <source>
        <dbReference type="Pfam" id="PF13087"/>
    </source>
</evidence>
<dbReference type="Proteomes" id="UP000054047">
    <property type="component" value="Unassembled WGS sequence"/>
</dbReference>
<dbReference type="InterPro" id="IPR041679">
    <property type="entry name" value="DNA2/NAM7-like_C"/>
</dbReference>
<gene>
    <name evidence="2" type="ORF">ANCDUO_00625</name>
</gene>
<feature type="domain" description="DNA2/NAM7 helicase-like C-terminal" evidence="1">
    <location>
        <begin position="60"/>
        <end position="158"/>
    </location>
</feature>
<organism evidence="2 3">
    <name type="scientific">Ancylostoma duodenale</name>
    <dbReference type="NCBI Taxonomy" id="51022"/>
    <lineage>
        <taxon>Eukaryota</taxon>
        <taxon>Metazoa</taxon>
        <taxon>Ecdysozoa</taxon>
        <taxon>Nematoda</taxon>
        <taxon>Chromadorea</taxon>
        <taxon>Rhabditida</taxon>
        <taxon>Rhabditina</taxon>
        <taxon>Rhabditomorpha</taxon>
        <taxon>Strongyloidea</taxon>
        <taxon>Ancylostomatidae</taxon>
        <taxon>Ancylostomatinae</taxon>
        <taxon>Ancylostoma</taxon>
    </lineage>
</organism>